<evidence type="ECO:0000313" key="1">
    <source>
        <dbReference type="EMBL" id="KAI3821217.1"/>
    </source>
</evidence>
<reference evidence="1 2" key="2">
    <citation type="journal article" date="2022" name="Mol. Ecol. Resour.">
        <title>The genomes of chicory, endive, great burdock and yacon provide insights into Asteraceae paleo-polyploidization history and plant inulin production.</title>
        <authorList>
            <person name="Fan W."/>
            <person name="Wang S."/>
            <person name="Wang H."/>
            <person name="Wang A."/>
            <person name="Jiang F."/>
            <person name="Liu H."/>
            <person name="Zhao H."/>
            <person name="Xu D."/>
            <person name="Zhang Y."/>
        </authorList>
    </citation>
    <scope>NUCLEOTIDE SEQUENCE [LARGE SCALE GENOMIC DNA]</scope>
    <source>
        <strain evidence="2">cv. Yunnan</strain>
        <tissue evidence="1">Leaves</tissue>
    </source>
</reference>
<gene>
    <name evidence="1" type="ORF">L1987_08777</name>
</gene>
<keyword evidence="2" id="KW-1185">Reference proteome</keyword>
<organism evidence="1 2">
    <name type="scientific">Smallanthus sonchifolius</name>
    <dbReference type="NCBI Taxonomy" id="185202"/>
    <lineage>
        <taxon>Eukaryota</taxon>
        <taxon>Viridiplantae</taxon>
        <taxon>Streptophyta</taxon>
        <taxon>Embryophyta</taxon>
        <taxon>Tracheophyta</taxon>
        <taxon>Spermatophyta</taxon>
        <taxon>Magnoliopsida</taxon>
        <taxon>eudicotyledons</taxon>
        <taxon>Gunneridae</taxon>
        <taxon>Pentapetalae</taxon>
        <taxon>asterids</taxon>
        <taxon>campanulids</taxon>
        <taxon>Asterales</taxon>
        <taxon>Asteraceae</taxon>
        <taxon>Asteroideae</taxon>
        <taxon>Heliantheae alliance</taxon>
        <taxon>Millerieae</taxon>
        <taxon>Smallanthus</taxon>
    </lineage>
</organism>
<sequence length="210" mass="23704">MDHMMGLISQLQYQVNIQVSFVNLEDCFDYEGCANRFVDLQFVKMTTDGEGPSGTRNESEKENGEREKEDENKEDEPGKNDDDKNDQGNTGLSHSDSIDFKNGDDDDDETYVENTSTGQSFKTVYLTTEGQVLDDLEEDEYITDDHVGSSPLHPSNETTFQTPPVESSKEKLNQTEWFKACDPKLPKVILSLRFSYFGPTVCHACMKHSG</sequence>
<dbReference type="Proteomes" id="UP001056120">
    <property type="component" value="Linkage Group LG03"/>
</dbReference>
<proteinExistence type="predicted"/>
<evidence type="ECO:0000313" key="2">
    <source>
        <dbReference type="Proteomes" id="UP001056120"/>
    </source>
</evidence>
<name>A0ACB9JPB4_9ASTR</name>
<accession>A0ACB9JPB4</accession>
<protein>
    <submittedName>
        <fullName evidence="1">Uncharacterized protein</fullName>
    </submittedName>
</protein>
<dbReference type="EMBL" id="CM042020">
    <property type="protein sequence ID" value="KAI3821217.1"/>
    <property type="molecule type" value="Genomic_DNA"/>
</dbReference>
<comment type="caution">
    <text evidence="1">The sequence shown here is derived from an EMBL/GenBank/DDBJ whole genome shotgun (WGS) entry which is preliminary data.</text>
</comment>
<reference evidence="2" key="1">
    <citation type="journal article" date="2022" name="Mol. Ecol. Resour.">
        <title>The genomes of chicory, endive, great burdock and yacon provide insights into Asteraceae palaeo-polyploidization history and plant inulin production.</title>
        <authorList>
            <person name="Fan W."/>
            <person name="Wang S."/>
            <person name="Wang H."/>
            <person name="Wang A."/>
            <person name="Jiang F."/>
            <person name="Liu H."/>
            <person name="Zhao H."/>
            <person name="Xu D."/>
            <person name="Zhang Y."/>
        </authorList>
    </citation>
    <scope>NUCLEOTIDE SEQUENCE [LARGE SCALE GENOMIC DNA]</scope>
    <source>
        <strain evidence="2">cv. Yunnan</strain>
    </source>
</reference>